<dbReference type="Proteomes" id="UP001627284">
    <property type="component" value="Unassembled WGS sequence"/>
</dbReference>
<sequence>LPKISLLLHLSASTSPARMATTQSGGNLLSLVSLFLFLFGAAASLSSLVYLADEDEPSSSSTRRSAHHQQPAVPVKARRHPPREPPASAPVRQIPAPVTPARIALASNEAALSSKPASFFSFFR</sequence>
<feature type="region of interest" description="Disordered" evidence="1">
    <location>
        <begin position="56"/>
        <end position="93"/>
    </location>
</feature>
<reference evidence="3 4" key="1">
    <citation type="submission" date="2024-05" db="EMBL/GenBank/DDBJ databases">
        <title>De novo assembly of an allotetraploid wild potato.</title>
        <authorList>
            <person name="Hosaka A.J."/>
        </authorList>
    </citation>
    <scope>NUCLEOTIDE SEQUENCE [LARGE SCALE GENOMIC DNA]</scope>
    <source>
        <tissue evidence="3">Young leaves</tissue>
    </source>
</reference>
<evidence type="ECO:0000256" key="2">
    <source>
        <dbReference type="SAM" id="Phobius"/>
    </source>
</evidence>
<proteinExistence type="predicted"/>
<name>A0ABD2U5B1_9SOLN</name>
<organism evidence="3 4">
    <name type="scientific">Solanum stoloniferum</name>
    <dbReference type="NCBI Taxonomy" id="62892"/>
    <lineage>
        <taxon>Eukaryota</taxon>
        <taxon>Viridiplantae</taxon>
        <taxon>Streptophyta</taxon>
        <taxon>Embryophyta</taxon>
        <taxon>Tracheophyta</taxon>
        <taxon>Spermatophyta</taxon>
        <taxon>Magnoliopsida</taxon>
        <taxon>eudicotyledons</taxon>
        <taxon>Gunneridae</taxon>
        <taxon>Pentapetalae</taxon>
        <taxon>asterids</taxon>
        <taxon>lamiids</taxon>
        <taxon>Solanales</taxon>
        <taxon>Solanaceae</taxon>
        <taxon>Solanoideae</taxon>
        <taxon>Solaneae</taxon>
        <taxon>Solanum</taxon>
    </lineage>
</organism>
<keyword evidence="2" id="KW-0472">Membrane</keyword>
<dbReference type="EMBL" id="JBJKTR010000007">
    <property type="protein sequence ID" value="KAL3363132.1"/>
    <property type="molecule type" value="Genomic_DNA"/>
</dbReference>
<gene>
    <name evidence="3" type="ORF">AABB24_012437</name>
</gene>
<evidence type="ECO:0000313" key="4">
    <source>
        <dbReference type="Proteomes" id="UP001627284"/>
    </source>
</evidence>
<keyword evidence="4" id="KW-1185">Reference proteome</keyword>
<protein>
    <submittedName>
        <fullName evidence="3">Uncharacterized protein</fullName>
    </submittedName>
</protein>
<comment type="caution">
    <text evidence="3">The sequence shown here is derived from an EMBL/GenBank/DDBJ whole genome shotgun (WGS) entry which is preliminary data.</text>
</comment>
<evidence type="ECO:0000256" key="1">
    <source>
        <dbReference type="SAM" id="MobiDB-lite"/>
    </source>
</evidence>
<accession>A0ABD2U5B1</accession>
<feature type="transmembrane region" description="Helical" evidence="2">
    <location>
        <begin position="29"/>
        <end position="51"/>
    </location>
</feature>
<evidence type="ECO:0000313" key="3">
    <source>
        <dbReference type="EMBL" id="KAL3363132.1"/>
    </source>
</evidence>
<keyword evidence="2" id="KW-0812">Transmembrane</keyword>
<dbReference type="AlphaFoldDB" id="A0ABD2U5B1"/>
<keyword evidence="2" id="KW-1133">Transmembrane helix</keyword>
<feature type="non-terminal residue" evidence="3">
    <location>
        <position position="1"/>
    </location>
</feature>